<keyword evidence="3" id="KW-1185">Reference proteome</keyword>
<sequence>MVRLPFVSLLGLQGALALSTFSPRFKREADAVPFVNPTLAGGSLLDRATPTLGEPLNVIISGLSSPGVLSDAGFLTFVNAIGFATECLGIHIGDPQAANLGDGHGYVNQTIELRQDFGNVPVGSCLESLAGGNHLRLFRQNGPTANTGALFLAVSQEENVFEGHTISPDGYDIGRDKFVQGALGASGFHTVAQNITGLLAPGSTGINHGIATDGVVVLLTVTTA</sequence>
<evidence type="ECO:0000313" key="2">
    <source>
        <dbReference type="EMBL" id="KAH8986298.1"/>
    </source>
</evidence>
<accession>A0AAD4LG78</accession>
<keyword evidence="1" id="KW-0732">Signal</keyword>
<proteinExistence type="predicted"/>
<protein>
    <recommendedName>
        <fullName evidence="4">Secreted protein</fullName>
    </recommendedName>
</protein>
<feature type="chain" id="PRO_5041947377" description="Secreted protein" evidence="1">
    <location>
        <begin position="18"/>
        <end position="224"/>
    </location>
</feature>
<dbReference type="EMBL" id="JAKELL010000055">
    <property type="protein sequence ID" value="KAH8986298.1"/>
    <property type="molecule type" value="Genomic_DNA"/>
</dbReference>
<gene>
    <name evidence="2" type="ORF">EDB92DRAFT_1263398</name>
</gene>
<dbReference type="AlphaFoldDB" id="A0AAD4LG78"/>
<organism evidence="2 3">
    <name type="scientific">Lactarius akahatsu</name>
    <dbReference type="NCBI Taxonomy" id="416441"/>
    <lineage>
        <taxon>Eukaryota</taxon>
        <taxon>Fungi</taxon>
        <taxon>Dikarya</taxon>
        <taxon>Basidiomycota</taxon>
        <taxon>Agaricomycotina</taxon>
        <taxon>Agaricomycetes</taxon>
        <taxon>Russulales</taxon>
        <taxon>Russulaceae</taxon>
        <taxon>Lactarius</taxon>
    </lineage>
</organism>
<evidence type="ECO:0000256" key="1">
    <source>
        <dbReference type="SAM" id="SignalP"/>
    </source>
</evidence>
<feature type="signal peptide" evidence="1">
    <location>
        <begin position="1"/>
        <end position="17"/>
    </location>
</feature>
<evidence type="ECO:0008006" key="4">
    <source>
        <dbReference type="Google" id="ProtNLM"/>
    </source>
</evidence>
<evidence type="ECO:0000313" key="3">
    <source>
        <dbReference type="Proteomes" id="UP001201163"/>
    </source>
</evidence>
<comment type="caution">
    <text evidence="2">The sequence shown here is derived from an EMBL/GenBank/DDBJ whole genome shotgun (WGS) entry which is preliminary data.</text>
</comment>
<name>A0AAD4LG78_9AGAM</name>
<reference evidence="2" key="1">
    <citation type="submission" date="2022-01" db="EMBL/GenBank/DDBJ databases">
        <title>Comparative genomics reveals a dynamic genome evolution in the ectomycorrhizal milk-cap (Lactarius) mushrooms.</title>
        <authorList>
            <consortium name="DOE Joint Genome Institute"/>
            <person name="Lebreton A."/>
            <person name="Tang N."/>
            <person name="Kuo A."/>
            <person name="LaButti K."/>
            <person name="Drula E."/>
            <person name="Barry K."/>
            <person name="Clum A."/>
            <person name="Lipzen A."/>
            <person name="Mousain D."/>
            <person name="Ng V."/>
            <person name="Wang R."/>
            <person name="Wang X."/>
            <person name="Dai Y."/>
            <person name="Henrissat B."/>
            <person name="Grigoriev I.V."/>
            <person name="Guerin-Laguette A."/>
            <person name="Yu F."/>
            <person name="Martin F.M."/>
        </authorList>
    </citation>
    <scope>NUCLEOTIDE SEQUENCE</scope>
    <source>
        <strain evidence="2">QP</strain>
    </source>
</reference>
<dbReference type="Proteomes" id="UP001201163">
    <property type="component" value="Unassembled WGS sequence"/>
</dbReference>